<reference evidence="3 4" key="1">
    <citation type="submission" date="2020-08" db="EMBL/GenBank/DDBJ databases">
        <title>Genomic Encyclopedia of Type Strains, Phase III (KMG-III): the genomes of soil and plant-associated and newly described type strains.</title>
        <authorList>
            <person name="Whitman W."/>
        </authorList>
    </citation>
    <scope>NUCLEOTIDE SEQUENCE [LARGE SCALE GENOMIC DNA]</scope>
    <source>
        <strain evidence="3 4">CECT 8897</strain>
    </source>
</reference>
<proteinExistence type="predicted"/>
<feature type="domain" description="Spore coat protein U/FanG" evidence="2">
    <location>
        <begin position="32"/>
        <end position="167"/>
    </location>
</feature>
<name>A0A7W5BBY0_9BURK</name>
<protein>
    <submittedName>
        <fullName evidence="3">Spore coat protein U-like protein</fullName>
    </submittedName>
</protein>
<dbReference type="Pfam" id="PF05229">
    <property type="entry name" value="SCPU"/>
    <property type="match status" value="1"/>
</dbReference>
<dbReference type="InterPro" id="IPR053167">
    <property type="entry name" value="Spore_coat_component"/>
</dbReference>
<gene>
    <name evidence="3" type="ORF">FHS03_003365</name>
</gene>
<dbReference type="EMBL" id="JACHXD010000009">
    <property type="protein sequence ID" value="MBB3120301.1"/>
    <property type="molecule type" value="Genomic_DNA"/>
</dbReference>
<evidence type="ECO:0000313" key="3">
    <source>
        <dbReference type="EMBL" id="MBB3120301.1"/>
    </source>
</evidence>
<keyword evidence="4" id="KW-1185">Reference proteome</keyword>
<feature type="chain" id="PRO_5031167552" evidence="1">
    <location>
        <begin position="24"/>
        <end position="170"/>
    </location>
</feature>
<dbReference type="SMART" id="SM00972">
    <property type="entry name" value="SCPU"/>
    <property type="match status" value="1"/>
</dbReference>
<comment type="caution">
    <text evidence="3">The sequence shown here is derived from an EMBL/GenBank/DDBJ whole genome shotgun (WGS) entry which is preliminary data.</text>
</comment>
<dbReference type="InterPro" id="IPR007893">
    <property type="entry name" value="Spore_coat_U/FanG"/>
</dbReference>
<keyword evidence="3" id="KW-0167">Capsid protein</keyword>
<evidence type="ECO:0000259" key="2">
    <source>
        <dbReference type="Pfam" id="PF05229"/>
    </source>
</evidence>
<keyword evidence="3" id="KW-0946">Virion</keyword>
<dbReference type="PANTHER" id="PTHR37089">
    <property type="entry name" value="PROTEIN U-RELATED"/>
    <property type="match status" value="1"/>
</dbReference>
<dbReference type="PANTHER" id="PTHR37089:SF4">
    <property type="entry name" value="EXPORTED PROTEIN"/>
    <property type="match status" value="1"/>
</dbReference>
<feature type="signal peptide" evidence="1">
    <location>
        <begin position="1"/>
        <end position="23"/>
    </location>
</feature>
<sequence>MKLARRFHPAILLAAGMPLLVSAAVYTNGSKTATFDVTMKIIADCTIAASNLDFGQSQGVLNATVAVNTTINVTCTNTTPYNLGLSAGTGTGSTGTTRYMSGTGGNTGTVRFNLYQTAGATLWGDTQGTDTRSGTGTGALQAITVYGEVPAQATPAPDTYKSTITATVYF</sequence>
<keyword evidence="1" id="KW-0732">Signal</keyword>
<evidence type="ECO:0000313" key="4">
    <source>
        <dbReference type="Proteomes" id="UP000541535"/>
    </source>
</evidence>
<organism evidence="3 4">
    <name type="scientific">Pseudoduganella violacea</name>
    <dbReference type="NCBI Taxonomy" id="1715466"/>
    <lineage>
        <taxon>Bacteria</taxon>
        <taxon>Pseudomonadati</taxon>
        <taxon>Pseudomonadota</taxon>
        <taxon>Betaproteobacteria</taxon>
        <taxon>Burkholderiales</taxon>
        <taxon>Oxalobacteraceae</taxon>
        <taxon>Telluria group</taxon>
        <taxon>Pseudoduganella</taxon>
    </lineage>
</organism>
<dbReference type="Proteomes" id="UP000541535">
    <property type="component" value="Unassembled WGS sequence"/>
</dbReference>
<dbReference type="AlphaFoldDB" id="A0A7W5BBY0"/>
<evidence type="ECO:0000256" key="1">
    <source>
        <dbReference type="SAM" id="SignalP"/>
    </source>
</evidence>
<accession>A0A7W5BBY0</accession>